<sequence length="179" mass="19355">MTNEGRPSEVLPGSNAAWESSALPRAILQLVDTPRSLNDLSEDLGVTDARVLWYLVKLSDTGRVAEDSGLWCRTAAGAELLENPAAQVGDDCTIIPGQAVFDYVQAYADAAAGMFGPVVVQALGEHAGRVPYTRVVEFNERLLSLIGEYFAPSRVDPTASPKYAFHWVLTPVDLHPLDD</sequence>
<name>A0A7W9MRV8_9ACTN</name>
<comment type="caution">
    <text evidence="1">The sequence shown here is derived from an EMBL/GenBank/DDBJ whole genome shotgun (WGS) entry which is preliminary data.</text>
</comment>
<dbReference type="Proteomes" id="UP000549971">
    <property type="component" value="Unassembled WGS sequence"/>
</dbReference>
<reference evidence="1 2" key="1">
    <citation type="submission" date="2020-08" db="EMBL/GenBank/DDBJ databases">
        <title>Sequencing the genomes of 1000 actinobacteria strains.</title>
        <authorList>
            <person name="Klenk H.-P."/>
        </authorList>
    </citation>
    <scope>NUCLEOTIDE SEQUENCE [LARGE SCALE GENOMIC DNA]</scope>
    <source>
        <strain evidence="1 2">DSM 28967</strain>
    </source>
</reference>
<dbReference type="RefSeq" id="WP_184793413.1">
    <property type="nucleotide sequence ID" value="NZ_JACHMY010000001.1"/>
</dbReference>
<accession>A0A7W9MRV8</accession>
<evidence type="ECO:0000313" key="2">
    <source>
        <dbReference type="Proteomes" id="UP000549971"/>
    </source>
</evidence>
<organism evidence="1 2">
    <name type="scientific">Kribbella italica</name>
    <dbReference type="NCBI Taxonomy" id="1540520"/>
    <lineage>
        <taxon>Bacteria</taxon>
        <taxon>Bacillati</taxon>
        <taxon>Actinomycetota</taxon>
        <taxon>Actinomycetes</taxon>
        <taxon>Propionibacteriales</taxon>
        <taxon>Kribbellaceae</taxon>
        <taxon>Kribbella</taxon>
    </lineage>
</organism>
<gene>
    <name evidence="1" type="ORF">HDA39_000271</name>
</gene>
<protein>
    <submittedName>
        <fullName evidence="1">Uncharacterized protein</fullName>
    </submittedName>
</protein>
<dbReference type="AlphaFoldDB" id="A0A7W9MRV8"/>
<dbReference type="EMBL" id="JACHMY010000001">
    <property type="protein sequence ID" value="MBB5833537.1"/>
    <property type="molecule type" value="Genomic_DNA"/>
</dbReference>
<evidence type="ECO:0000313" key="1">
    <source>
        <dbReference type="EMBL" id="MBB5833537.1"/>
    </source>
</evidence>
<keyword evidence="2" id="KW-1185">Reference proteome</keyword>
<proteinExistence type="predicted"/>